<comment type="caution">
    <text evidence="3">The sequence shown here is derived from an EMBL/GenBank/DDBJ whole genome shotgun (WGS) entry which is preliminary data.</text>
</comment>
<dbReference type="EMBL" id="JAVDXZ010000001">
    <property type="protein sequence ID" value="MDR7328532.1"/>
    <property type="molecule type" value="Genomic_DNA"/>
</dbReference>
<evidence type="ECO:0000259" key="2">
    <source>
        <dbReference type="Pfam" id="PF20058"/>
    </source>
</evidence>
<keyword evidence="1" id="KW-0175">Coiled coil</keyword>
<gene>
    <name evidence="3" type="ORF">J2S39_000208</name>
</gene>
<proteinExistence type="predicted"/>
<dbReference type="InterPro" id="IPR045598">
    <property type="entry name" value="DUF6457"/>
</dbReference>
<sequence length="109" mass="11828">MSESIAPQQPAKGSPEEIASARAWLAAVVDEFDLNQETIRALVKDLLDLTKHVAHGPSRPAAPLTAFLVGVSVGKQLEGTESTEQEVAAARARIEAVEHLLERYSRRDN</sequence>
<feature type="coiled-coil region" evidence="1">
    <location>
        <begin position="80"/>
        <end position="107"/>
    </location>
</feature>
<feature type="domain" description="DUF6457" evidence="2">
    <location>
        <begin position="19"/>
        <end position="107"/>
    </location>
</feature>
<dbReference type="Proteomes" id="UP001180840">
    <property type="component" value="Unassembled WGS sequence"/>
</dbReference>
<reference evidence="3" key="1">
    <citation type="submission" date="2023-07" db="EMBL/GenBank/DDBJ databases">
        <title>Sequencing the genomes of 1000 actinobacteria strains.</title>
        <authorList>
            <person name="Klenk H.-P."/>
        </authorList>
    </citation>
    <scope>NUCLEOTIDE SEQUENCE</scope>
    <source>
        <strain evidence="3">DSM 107476</strain>
    </source>
</reference>
<protein>
    <recommendedName>
        <fullName evidence="2">DUF6457 domain-containing protein</fullName>
    </recommendedName>
</protein>
<organism evidence="3 4">
    <name type="scientific">Corynebacterium guangdongense</name>
    <dbReference type="NCBI Taxonomy" id="1783348"/>
    <lineage>
        <taxon>Bacteria</taxon>
        <taxon>Bacillati</taxon>
        <taxon>Actinomycetota</taxon>
        <taxon>Actinomycetes</taxon>
        <taxon>Mycobacteriales</taxon>
        <taxon>Corynebacteriaceae</taxon>
        <taxon>Corynebacterium</taxon>
    </lineage>
</organism>
<name>A0ABU1ZUC7_9CORY</name>
<evidence type="ECO:0000313" key="4">
    <source>
        <dbReference type="Proteomes" id="UP001180840"/>
    </source>
</evidence>
<dbReference type="RefSeq" id="WP_290197407.1">
    <property type="nucleotide sequence ID" value="NZ_CP047654.1"/>
</dbReference>
<keyword evidence="4" id="KW-1185">Reference proteome</keyword>
<dbReference type="Pfam" id="PF20058">
    <property type="entry name" value="DUF6457"/>
    <property type="match status" value="1"/>
</dbReference>
<evidence type="ECO:0000256" key="1">
    <source>
        <dbReference type="SAM" id="Coils"/>
    </source>
</evidence>
<accession>A0ABU1ZUC7</accession>
<evidence type="ECO:0000313" key="3">
    <source>
        <dbReference type="EMBL" id="MDR7328532.1"/>
    </source>
</evidence>